<dbReference type="PROSITE" id="PS00107">
    <property type="entry name" value="PROTEIN_KINASE_ATP"/>
    <property type="match status" value="1"/>
</dbReference>
<evidence type="ECO:0000259" key="7">
    <source>
        <dbReference type="PROSITE" id="PS50011"/>
    </source>
</evidence>
<keyword evidence="6" id="KW-1133">Transmembrane helix</keyword>
<dbReference type="PROSITE" id="PS00108">
    <property type="entry name" value="PROTEIN_KINASE_ST"/>
    <property type="match status" value="1"/>
</dbReference>
<dbReference type="PROSITE" id="PS50011">
    <property type="entry name" value="PROTEIN_KINASE_DOM"/>
    <property type="match status" value="1"/>
</dbReference>
<dbReference type="SUPFAM" id="SSF48452">
    <property type="entry name" value="TPR-like"/>
    <property type="match status" value="2"/>
</dbReference>
<dbReference type="Proteomes" id="UP000308149">
    <property type="component" value="Chromosome"/>
</dbReference>
<dbReference type="InterPro" id="IPR011009">
    <property type="entry name" value="Kinase-like_dom_sf"/>
</dbReference>
<keyword evidence="2 5" id="KW-0547">Nucleotide-binding</keyword>
<dbReference type="RefSeq" id="WP_139716320.1">
    <property type="nucleotide sequence ID" value="NZ_CP040871.1"/>
</dbReference>
<name>A0A5B7ZRC3_9GAMM</name>
<dbReference type="SMART" id="SM00028">
    <property type="entry name" value="TPR"/>
    <property type="match status" value="5"/>
</dbReference>
<feature type="domain" description="Protein kinase" evidence="7">
    <location>
        <begin position="91"/>
        <end position="374"/>
    </location>
</feature>
<keyword evidence="9" id="KW-1185">Reference proteome</keyword>
<accession>A0A5B7ZRC3</accession>
<dbReference type="Gene3D" id="3.30.200.20">
    <property type="entry name" value="Phosphorylase Kinase, domain 1"/>
    <property type="match status" value="1"/>
</dbReference>
<dbReference type="PANTHER" id="PTHR43289">
    <property type="entry name" value="MITOGEN-ACTIVATED PROTEIN KINASE KINASE KINASE 20-RELATED"/>
    <property type="match status" value="1"/>
</dbReference>
<dbReference type="Gene3D" id="1.10.510.10">
    <property type="entry name" value="Transferase(Phosphotransferase) domain 1"/>
    <property type="match status" value="1"/>
</dbReference>
<protein>
    <submittedName>
        <fullName evidence="8">Serine/threonine protein kinase</fullName>
    </submittedName>
</protein>
<proteinExistence type="predicted"/>
<evidence type="ECO:0000256" key="5">
    <source>
        <dbReference type="PROSITE-ProRule" id="PRU10141"/>
    </source>
</evidence>
<dbReference type="AlphaFoldDB" id="A0A5B7ZRC3"/>
<dbReference type="CDD" id="cd14014">
    <property type="entry name" value="STKc_PknB_like"/>
    <property type="match status" value="1"/>
</dbReference>
<keyword evidence="8" id="KW-0723">Serine/threonine-protein kinase</keyword>
<dbReference type="InterPro" id="IPR019734">
    <property type="entry name" value="TPR_rpt"/>
</dbReference>
<reference evidence="8 9" key="1">
    <citation type="submission" date="2019-06" db="EMBL/GenBank/DDBJ databases">
        <title>Thermomonas aquatica sp. nov., isolated from an industrial wastewater treatment plant.</title>
        <authorList>
            <person name="Jeon J.H."/>
            <person name="Park D.-S."/>
        </authorList>
    </citation>
    <scope>NUCLEOTIDE SEQUENCE [LARGE SCALE GENOMIC DNA]</scope>
    <source>
        <strain evidence="8 9">SY21</strain>
    </source>
</reference>
<dbReference type="Pfam" id="PF13374">
    <property type="entry name" value="TPR_10"/>
    <property type="match status" value="1"/>
</dbReference>
<dbReference type="KEGG" id="thes:FHQ07_08060"/>
<gene>
    <name evidence="8" type="ORF">FHQ07_08060</name>
</gene>
<evidence type="ECO:0000256" key="1">
    <source>
        <dbReference type="ARBA" id="ARBA00022679"/>
    </source>
</evidence>
<evidence type="ECO:0000256" key="6">
    <source>
        <dbReference type="SAM" id="Phobius"/>
    </source>
</evidence>
<keyword evidence="6" id="KW-0812">Transmembrane</keyword>
<evidence type="ECO:0000313" key="9">
    <source>
        <dbReference type="Proteomes" id="UP000308149"/>
    </source>
</evidence>
<evidence type="ECO:0000313" key="8">
    <source>
        <dbReference type="EMBL" id="QDA57269.1"/>
    </source>
</evidence>
<dbReference type="SUPFAM" id="SSF56112">
    <property type="entry name" value="Protein kinase-like (PK-like)"/>
    <property type="match status" value="1"/>
</dbReference>
<dbReference type="GO" id="GO:0005524">
    <property type="term" value="F:ATP binding"/>
    <property type="evidence" value="ECO:0007669"/>
    <property type="project" value="UniProtKB-UniRule"/>
</dbReference>
<evidence type="ECO:0000256" key="4">
    <source>
        <dbReference type="ARBA" id="ARBA00022840"/>
    </source>
</evidence>
<dbReference type="EMBL" id="CP040871">
    <property type="protein sequence ID" value="QDA57269.1"/>
    <property type="molecule type" value="Genomic_DNA"/>
</dbReference>
<dbReference type="SMART" id="SM00220">
    <property type="entry name" value="S_TKc"/>
    <property type="match status" value="1"/>
</dbReference>
<sequence>MNDTALERQRRAMAAFDAVVELDGAAREQRLRELCGDDAALLGDVRAMLAADAREGQPFRGDAAAWGDALARDASDAAAHDPMLGRSIGAWKVVGVIGRGGMGAVYAVERGDGAYAQQAALKLIRASADSQAARERFLRERQILAGLQHPNIATLLDGGFSAEGEPYFVMERIDGVPIDRWCDERRLGLRERIVLFLQVLDAVRYAHRNLVVHRDLKPSNLLVDAEGRVKLLDFGIAKQLEGGDVTATHDRALTFEYASPEQLHDAPITTATDLWQLGVILHRLLSGAHPFGLTRDTPVASQLQQLEREPEPLTRAAAQASPELAAQRGGMSPAALAHALRGNLAAIVQACLRRDPEQRYASADALANDLKAWLDDRPIAAVPLSRGERAQLWLRRNRLLAASIGAVAIALIAGTGIALWQANEAREQARIAQRESESARASLQFLTDTLAAASPEQAMSKDVSVRQLLDQARLQLDRKSLPPAVKQPVQRMLGRLYTSLGEPKIAAPLLEQGLRGVAPSGREEALALAGDLDEYSSALGLLERGKESLAAAQRAAALRNRFAPGDPVQQLHIHDQLGFAQYRNGNEKQAEQEWLQVLALARTLKNPPRDVVINSSQTLSSMLSFNGDYKRALEIVDQGIAFADRSGVPADSPLRINLLRSRAEALLKLGDAQGAEPVIRRAIALQEKTTSASGNHMAVLQNALGMALNDLGRYREALAAIAAGEAMGNNATADTIERAISLSNRASVYESAGDYPMAVRLGQQALAKLDTAGIAADSQQHRMMERNYVRSLGLSGQRQAALARMQALRERARKLDGEDSAEYALTTWQLVVMSRHMHDPARGLPLLAEARLRWAKLVPEAHPVFLHALRAEAAFARDSGDFAHAETAEREAIRRLEAGGALPVDMACARAELAAILSDRGDKAAARALLEQALPVLRETLLPQETSRADAEALAQQLGLH</sequence>
<evidence type="ECO:0000256" key="3">
    <source>
        <dbReference type="ARBA" id="ARBA00022777"/>
    </source>
</evidence>
<dbReference type="InterPro" id="IPR017441">
    <property type="entry name" value="Protein_kinase_ATP_BS"/>
</dbReference>
<evidence type="ECO:0000256" key="2">
    <source>
        <dbReference type="ARBA" id="ARBA00022741"/>
    </source>
</evidence>
<dbReference type="Pfam" id="PF00069">
    <property type="entry name" value="Pkinase"/>
    <property type="match status" value="1"/>
</dbReference>
<dbReference type="Gene3D" id="1.25.40.10">
    <property type="entry name" value="Tetratricopeptide repeat domain"/>
    <property type="match status" value="3"/>
</dbReference>
<dbReference type="OrthoDB" id="9801841at2"/>
<feature type="binding site" evidence="5">
    <location>
        <position position="122"/>
    </location>
    <ligand>
        <name>ATP</name>
        <dbReference type="ChEBI" id="CHEBI:30616"/>
    </ligand>
</feature>
<feature type="transmembrane region" description="Helical" evidence="6">
    <location>
        <begin position="399"/>
        <end position="420"/>
    </location>
</feature>
<dbReference type="InterPro" id="IPR000719">
    <property type="entry name" value="Prot_kinase_dom"/>
</dbReference>
<dbReference type="GO" id="GO:0004674">
    <property type="term" value="F:protein serine/threonine kinase activity"/>
    <property type="evidence" value="ECO:0007669"/>
    <property type="project" value="UniProtKB-KW"/>
</dbReference>
<keyword evidence="1" id="KW-0808">Transferase</keyword>
<dbReference type="InterPro" id="IPR008271">
    <property type="entry name" value="Ser/Thr_kinase_AS"/>
</dbReference>
<keyword evidence="6" id="KW-0472">Membrane</keyword>
<keyword evidence="3 8" id="KW-0418">Kinase</keyword>
<organism evidence="8 9">
    <name type="scientific">Thermomonas aquatica</name>
    <dbReference type="NCBI Taxonomy" id="2202149"/>
    <lineage>
        <taxon>Bacteria</taxon>
        <taxon>Pseudomonadati</taxon>
        <taxon>Pseudomonadota</taxon>
        <taxon>Gammaproteobacteria</taxon>
        <taxon>Lysobacterales</taxon>
        <taxon>Lysobacteraceae</taxon>
        <taxon>Thermomonas</taxon>
    </lineage>
</organism>
<dbReference type="PANTHER" id="PTHR43289:SF34">
    <property type="entry name" value="SERINE_THREONINE-PROTEIN KINASE YBDM-RELATED"/>
    <property type="match status" value="1"/>
</dbReference>
<dbReference type="InterPro" id="IPR011990">
    <property type="entry name" value="TPR-like_helical_dom_sf"/>
</dbReference>
<keyword evidence="4 5" id="KW-0067">ATP-binding</keyword>